<evidence type="ECO:0000256" key="5">
    <source>
        <dbReference type="ARBA" id="ARBA00023125"/>
    </source>
</evidence>
<feature type="domain" description="Formamidopyrimidine-DNA glycosylase catalytic" evidence="11">
    <location>
        <begin position="2"/>
        <end position="138"/>
    </location>
</feature>
<dbReference type="FunFam" id="1.10.8.50:FF:000009">
    <property type="entry name" value="Formamidopyrimidine-DNA glycosylase"/>
    <property type="match status" value="1"/>
</dbReference>
<keyword evidence="5" id="KW-0238">DNA-binding</keyword>
<dbReference type="InterPro" id="IPR015886">
    <property type="entry name" value="H2TH_FPG"/>
</dbReference>
<dbReference type="GO" id="GO:0008534">
    <property type="term" value="F:oxidized purine nucleobase lesion DNA N-glycosylase activity"/>
    <property type="evidence" value="ECO:0007669"/>
    <property type="project" value="UniProtKB-EC"/>
</dbReference>
<organism evidence="12 13">
    <name type="scientific">Venturia nashicola</name>
    <dbReference type="NCBI Taxonomy" id="86259"/>
    <lineage>
        <taxon>Eukaryota</taxon>
        <taxon>Fungi</taxon>
        <taxon>Dikarya</taxon>
        <taxon>Ascomycota</taxon>
        <taxon>Pezizomycotina</taxon>
        <taxon>Dothideomycetes</taxon>
        <taxon>Pleosporomycetidae</taxon>
        <taxon>Venturiales</taxon>
        <taxon>Venturiaceae</taxon>
        <taxon>Venturia</taxon>
    </lineage>
</organism>
<sequence>MPEIGEIARIVHYLKKHVVNRTIASILTSQDDIVYGKVGCSHTQFEKSLTGKRVLDARQQGKYFWLVMDSAPHPLMHFGMTGWIKFSNDHAAPYTPGNGKDKKDDDEWPPKYMKFVLKMADESRGKCEVAFVDPRRLARIRLVDCAGDEMRNTTPLKENGPDPVIDKDILTKEWLDKKLKSKKVPVKALLLDQANISGVGNWVADEVLYQAKIHPEQYSNSFSDTQTQDLHDSLVNVCTIACETLADSSQFPENWLMKHRWNKGKKDANVLPNGNKIIHLKVGGRTSAVVPAVQKKTGPVAGDVDENEIDEEEGDEDEKPEAKAKGKKKGKAAAKKKESGAEDETEEEPKTKPKGKKAKAASKEEEAEEDEAAEEEEEEKPKPKSKGKKGKAAPKKEEREDDVAALEPKPKGRKRKAPVKEESSAEDEEQAEAEEAEVEAEETKPTKKAAKTSNGVKKEPKAKKAKVVKERPVGGRRSGRGAATKSYQEVDESD</sequence>
<evidence type="ECO:0000313" key="12">
    <source>
        <dbReference type="EMBL" id="TID21497.1"/>
    </source>
</evidence>
<dbReference type="GO" id="GO:0005634">
    <property type="term" value="C:nucleus"/>
    <property type="evidence" value="ECO:0007669"/>
    <property type="project" value="TreeGrafter"/>
</dbReference>
<dbReference type="SMART" id="SM01232">
    <property type="entry name" value="H2TH"/>
    <property type="match status" value="1"/>
</dbReference>
<keyword evidence="8" id="KW-0511">Multifunctional enzyme</keyword>
<feature type="compositionally biased region" description="Acidic residues" evidence="10">
    <location>
        <begin position="424"/>
        <end position="440"/>
    </location>
</feature>
<keyword evidence="6" id="KW-0234">DNA repair</keyword>
<evidence type="ECO:0000256" key="1">
    <source>
        <dbReference type="ARBA" id="ARBA00001668"/>
    </source>
</evidence>
<feature type="compositionally biased region" description="Acidic residues" evidence="10">
    <location>
        <begin position="303"/>
        <end position="319"/>
    </location>
</feature>
<dbReference type="InterPro" id="IPR035937">
    <property type="entry name" value="FPG_N"/>
</dbReference>
<dbReference type="STRING" id="86259.A0A4Z1PH63"/>
<feature type="compositionally biased region" description="Basic residues" evidence="10">
    <location>
        <begin position="325"/>
        <end position="334"/>
    </location>
</feature>
<dbReference type="Proteomes" id="UP000298493">
    <property type="component" value="Unassembled WGS sequence"/>
</dbReference>
<reference evidence="12 13" key="1">
    <citation type="submission" date="2019-04" db="EMBL/GenBank/DDBJ databases">
        <title>High contiguity whole genome sequence and gene annotation resource for two Venturia nashicola isolates.</title>
        <authorList>
            <person name="Prokchorchik M."/>
            <person name="Won K."/>
            <person name="Lee Y."/>
            <person name="Choi E.D."/>
            <person name="Segonzac C."/>
            <person name="Sohn K.H."/>
        </authorList>
    </citation>
    <scope>NUCLEOTIDE SEQUENCE [LARGE SCALE GENOMIC DNA]</scope>
    <source>
        <strain evidence="12 13">PRI2</strain>
    </source>
</reference>
<dbReference type="PANTHER" id="PTHR22993:SF9">
    <property type="entry name" value="FORMAMIDOPYRIMIDINE-DNA GLYCOSYLASE"/>
    <property type="match status" value="1"/>
</dbReference>
<keyword evidence="13" id="KW-1185">Reference proteome</keyword>
<accession>A0A4Z1PH63</accession>
<dbReference type="GO" id="GO:0003684">
    <property type="term" value="F:damaged DNA binding"/>
    <property type="evidence" value="ECO:0007669"/>
    <property type="project" value="InterPro"/>
</dbReference>
<dbReference type="GO" id="GO:0003906">
    <property type="term" value="F:DNA-(apurinic or apyrimidinic site) endonuclease activity"/>
    <property type="evidence" value="ECO:0007669"/>
    <property type="project" value="InterPro"/>
</dbReference>
<dbReference type="SUPFAM" id="SSF46946">
    <property type="entry name" value="S13-like H2TH domain"/>
    <property type="match status" value="1"/>
</dbReference>
<feature type="compositionally biased region" description="Basic residues" evidence="10">
    <location>
        <begin position="383"/>
        <end position="393"/>
    </location>
</feature>
<evidence type="ECO:0000313" key="13">
    <source>
        <dbReference type="Proteomes" id="UP000298493"/>
    </source>
</evidence>
<evidence type="ECO:0000256" key="8">
    <source>
        <dbReference type="ARBA" id="ARBA00023268"/>
    </source>
</evidence>
<dbReference type="AlphaFoldDB" id="A0A4Z1PH63"/>
<dbReference type="EMBL" id="SNSC02000009">
    <property type="protein sequence ID" value="TID21497.1"/>
    <property type="molecule type" value="Genomic_DNA"/>
</dbReference>
<keyword evidence="4" id="KW-0378">Hydrolase</keyword>
<dbReference type="GO" id="GO:0008270">
    <property type="term" value="F:zinc ion binding"/>
    <property type="evidence" value="ECO:0007669"/>
    <property type="project" value="InterPro"/>
</dbReference>
<evidence type="ECO:0000256" key="4">
    <source>
        <dbReference type="ARBA" id="ARBA00022801"/>
    </source>
</evidence>
<evidence type="ECO:0000256" key="7">
    <source>
        <dbReference type="ARBA" id="ARBA00023239"/>
    </source>
</evidence>
<evidence type="ECO:0000256" key="10">
    <source>
        <dbReference type="SAM" id="MobiDB-lite"/>
    </source>
</evidence>
<evidence type="ECO:0000259" key="11">
    <source>
        <dbReference type="PROSITE" id="PS51068"/>
    </source>
</evidence>
<dbReference type="Pfam" id="PF01149">
    <property type="entry name" value="Fapy_DNA_glyco"/>
    <property type="match status" value="1"/>
</dbReference>
<evidence type="ECO:0000256" key="2">
    <source>
        <dbReference type="ARBA" id="ARBA00009409"/>
    </source>
</evidence>
<protein>
    <submittedName>
        <fullName evidence="12">Formamidopyrimidine-dna glycosylase</fullName>
    </submittedName>
</protein>
<dbReference type="Pfam" id="PF06831">
    <property type="entry name" value="H2TH"/>
    <property type="match status" value="1"/>
</dbReference>
<keyword evidence="9" id="KW-0326">Glycosidase</keyword>
<feature type="region of interest" description="Disordered" evidence="10">
    <location>
        <begin position="291"/>
        <end position="494"/>
    </location>
</feature>
<feature type="compositionally biased region" description="Acidic residues" evidence="10">
    <location>
        <begin position="365"/>
        <end position="378"/>
    </location>
</feature>
<dbReference type="GO" id="GO:0006284">
    <property type="term" value="P:base-excision repair"/>
    <property type="evidence" value="ECO:0007669"/>
    <property type="project" value="InterPro"/>
</dbReference>
<evidence type="ECO:0000256" key="3">
    <source>
        <dbReference type="ARBA" id="ARBA00022763"/>
    </source>
</evidence>
<dbReference type="InterPro" id="IPR010979">
    <property type="entry name" value="Ribosomal_uS13-like_H2TH"/>
</dbReference>
<dbReference type="SUPFAM" id="SSF81624">
    <property type="entry name" value="N-terminal domain of MutM-like DNA repair proteins"/>
    <property type="match status" value="1"/>
</dbReference>
<gene>
    <name evidence="12" type="ORF">E6O75_ATG04892</name>
</gene>
<comment type="catalytic activity">
    <reaction evidence="1">
        <text>Hydrolysis of DNA containing ring-opened 7-methylguanine residues, releasing 2,6-diamino-4-hydroxy-5-(N-methyl)formamidopyrimidine.</text>
        <dbReference type="EC" id="3.2.2.23"/>
    </reaction>
</comment>
<evidence type="ECO:0000256" key="6">
    <source>
        <dbReference type="ARBA" id="ARBA00023204"/>
    </source>
</evidence>
<comment type="similarity">
    <text evidence="2">Belongs to the FPG family.</text>
</comment>
<dbReference type="CDD" id="cd08972">
    <property type="entry name" value="PF_Nei_N"/>
    <property type="match status" value="1"/>
</dbReference>
<dbReference type="InterPro" id="IPR012319">
    <property type="entry name" value="FPG_cat"/>
</dbReference>
<keyword evidence="3" id="KW-0227">DNA damage</keyword>
<comment type="caution">
    <text evidence="12">The sequence shown here is derived from an EMBL/GenBank/DDBJ whole genome shotgun (WGS) entry which is preliminary data.</text>
</comment>
<dbReference type="PROSITE" id="PS51068">
    <property type="entry name" value="FPG_CAT"/>
    <property type="match status" value="1"/>
</dbReference>
<dbReference type="Gene3D" id="1.10.8.50">
    <property type="match status" value="1"/>
</dbReference>
<dbReference type="GO" id="GO:0016829">
    <property type="term" value="F:lyase activity"/>
    <property type="evidence" value="ECO:0007669"/>
    <property type="project" value="UniProtKB-KW"/>
</dbReference>
<keyword evidence="7" id="KW-0456">Lyase</keyword>
<evidence type="ECO:0000256" key="9">
    <source>
        <dbReference type="ARBA" id="ARBA00023295"/>
    </source>
</evidence>
<name>A0A4Z1PH63_9PEZI</name>
<dbReference type="PANTHER" id="PTHR22993">
    <property type="entry name" value="FORMAMIDOPYRIMIDINE-DNA GLYCOSYLASE"/>
    <property type="match status" value="1"/>
</dbReference>
<dbReference type="SMART" id="SM00898">
    <property type="entry name" value="Fapy_DNA_glyco"/>
    <property type="match status" value="1"/>
</dbReference>
<proteinExistence type="inferred from homology"/>
<dbReference type="Gene3D" id="3.20.190.10">
    <property type="entry name" value="MutM-like, N-terminal"/>
    <property type="match status" value="1"/>
</dbReference>